<reference evidence="7" key="1">
    <citation type="submission" date="2017-04" db="EMBL/GenBank/DDBJ databases">
        <authorList>
            <person name="Varghese N."/>
            <person name="Submissions S."/>
        </authorList>
    </citation>
    <scope>NUCLEOTIDE SEQUENCE [LARGE SCALE GENOMIC DNA]</scope>
    <source>
        <strain evidence="7">RKEM611</strain>
    </source>
</reference>
<dbReference type="InterPro" id="IPR053138">
    <property type="entry name" value="N-alpha-Ac-DABA_deacetylase"/>
</dbReference>
<dbReference type="AlphaFoldDB" id="A0A1Y6CFI7"/>
<dbReference type="PANTHER" id="PTHR37326:SF2">
    <property type="entry name" value="SUCCINYLGLUTAMATE DESUCCINYLASE_ASPARTOACYLASE FAMILY PROTEIN"/>
    <property type="match status" value="1"/>
</dbReference>
<dbReference type="RefSeq" id="WP_132321636.1">
    <property type="nucleotide sequence ID" value="NZ_FWZT01000016.1"/>
</dbReference>
<accession>A0A1Y6CFI7</accession>
<organism evidence="6 7">
    <name type="scientific">Pseudobacteriovorax antillogorgiicola</name>
    <dbReference type="NCBI Taxonomy" id="1513793"/>
    <lineage>
        <taxon>Bacteria</taxon>
        <taxon>Pseudomonadati</taxon>
        <taxon>Bdellovibrionota</taxon>
        <taxon>Oligoflexia</taxon>
        <taxon>Oligoflexales</taxon>
        <taxon>Pseudobacteriovoracaceae</taxon>
        <taxon>Pseudobacteriovorax</taxon>
    </lineage>
</organism>
<evidence type="ECO:0000256" key="1">
    <source>
        <dbReference type="ARBA" id="ARBA00001947"/>
    </source>
</evidence>
<dbReference type="GO" id="GO:0016811">
    <property type="term" value="F:hydrolase activity, acting on carbon-nitrogen (but not peptide) bonds, in linear amides"/>
    <property type="evidence" value="ECO:0007669"/>
    <property type="project" value="InterPro"/>
</dbReference>
<evidence type="ECO:0000256" key="4">
    <source>
        <dbReference type="ARBA" id="ARBA00022833"/>
    </source>
</evidence>
<dbReference type="Gene3D" id="3.40.630.10">
    <property type="entry name" value="Zn peptidases"/>
    <property type="match status" value="1"/>
</dbReference>
<dbReference type="STRING" id="1513793.SAMN06296036_116145"/>
<name>A0A1Y6CFI7_9BACT</name>
<dbReference type="Proteomes" id="UP000192907">
    <property type="component" value="Unassembled WGS sequence"/>
</dbReference>
<evidence type="ECO:0000259" key="5">
    <source>
        <dbReference type="Pfam" id="PF24827"/>
    </source>
</evidence>
<keyword evidence="3" id="KW-0378">Hydrolase</keyword>
<keyword evidence="4" id="KW-0862">Zinc</keyword>
<dbReference type="Pfam" id="PF24827">
    <property type="entry name" value="AstE_AspA_cat"/>
    <property type="match status" value="1"/>
</dbReference>
<sequence length="337" mass="36773">MSDNFEIGGIAVPIGQRKAIDLHLGRLYDYTELTLPVEVIRGVEPGPTFFISGAVHGDELIGTAIVKKIINDKRVKKLKGTLLAIPIVNVFGFNNLSRYLPDRRDLNRCFPGTSKGSLGSTIANLFTNEILKKCQYGIDFHSGAIHRSNLPQIRISFERDSDKDLAEAFGAPVVLNSKLRDGSLRDTASDHGVQTLLFEGGEALRLNEGVIRFGVNGAFAIMEKIGMLPPGSHRPVSRSYVAHSSYWVRAPSAGMIRLTRNLGSKVREGTLLGQLTDAFGHTVRKVIAPSEGVVIGISKLPLVNKGDALFHIATFEDSDLVRRLASELNDIGDDLYV</sequence>
<dbReference type="GO" id="GO:0016788">
    <property type="term" value="F:hydrolase activity, acting on ester bonds"/>
    <property type="evidence" value="ECO:0007669"/>
    <property type="project" value="InterPro"/>
</dbReference>
<dbReference type="SUPFAM" id="SSF53187">
    <property type="entry name" value="Zn-dependent exopeptidases"/>
    <property type="match status" value="1"/>
</dbReference>
<dbReference type="PANTHER" id="PTHR37326">
    <property type="entry name" value="BLL3975 PROTEIN"/>
    <property type="match status" value="1"/>
</dbReference>
<keyword evidence="7" id="KW-1185">Reference proteome</keyword>
<gene>
    <name evidence="6" type="ORF">SAMN06296036_116145</name>
</gene>
<evidence type="ECO:0000313" key="6">
    <source>
        <dbReference type="EMBL" id="SMF53638.1"/>
    </source>
</evidence>
<dbReference type="EMBL" id="FWZT01000016">
    <property type="protein sequence ID" value="SMF53638.1"/>
    <property type="molecule type" value="Genomic_DNA"/>
</dbReference>
<protein>
    <recommendedName>
        <fullName evidence="5">Succinylglutamate desuccinylase/Aspartoacylase catalytic domain-containing protein</fullName>
    </recommendedName>
</protein>
<dbReference type="GO" id="GO:0046872">
    <property type="term" value="F:metal ion binding"/>
    <property type="evidence" value="ECO:0007669"/>
    <property type="project" value="UniProtKB-KW"/>
</dbReference>
<dbReference type="CDD" id="cd06251">
    <property type="entry name" value="M14_ASTE_ASPA-like"/>
    <property type="match status" value="1"/>
</dbReference>
<evidence type="ECO:0000313" key="7">
    <source>
        <dbReference type="Proteomes" id="UP000192907"/>
    </source>
</evidence>
<dbReference type="InterPro" id="IPR043795">
    <property type="entry name" value="N-alpha-Ac-DABA-like"/>
</dbReference>
<feature type="domain" description="Succinylglutamate desuccinylase/Aspartoacylase catalytic" evidence="5">
    <location>
        <begin position="45"/>
        <end position="223"/>
    </location>
</feature>
<evidence type="ECO:0000256" key="2">
    <source>
        <dbReference type="ARBA" id="ARBA00022723"/>
    </source>
</evidence>
<evidence type="ECO:0000256" key="3">
    <source>
        <dbReference type="ARBA" id="ARBA00022801"/>
    </source>
</evidence>
<dbReference type="InterPro" id="IPR055438">
    <property type="entry name" value="AstE_AspA_cat"/>
</dbReference>
<dbReference type="OrthoDB" id="9782876at2"/>
<proteinExistence type="predicted"/>
<keyword evidence="2" id="KW-0479">Metal-binding</keyword>
<comment type="cofactor">
    <cofactor evidence="1">
        <name>Zn(2+)</name>
        <dbReference type="ChEBI" id="CHEBI:29105"/>
    </cofactor>
</comment>
<dbReference type="PIRSF" id="PIRSF039012">
    <property type="entry name" value="ASP"/>
    <property type="match status" value="1"/>
</dbReference>